<accession>A0ABM4CSM6</accession>
<dbReference type="RefSeq" id="XP_065664910.1">
    <property type="nucleotide sequence ID" value="XM_065808838.1"/>
</dbReference>
<gene>
    <name evidence="2" type="primary">LOC136086618</name>
</gene>
<sequence>MDILLREKITNVFPKMQGLEAGKIVNDLLLLGLETESDLKYLKEEDLTLMPPIKARRFLSASQPVSVSELSSVTPSFQTSSVTPPYAEPLTLSSSGSSNWAQTYIVKWDIFPAEFLIDINSKQKPSESNIRKMVGTLMSDVFHYDQKPNRNGLRVIAQKVVARYPDAFMDEINGKVVSSGVETLMYNMESKKENANRKVPLLSNQSKKMRLNIHNIHNWDPNFSRESVDLPNAKEQLQQLFRNLPWPKDDVDKLMADTYSLQRHTINDVIPFSEVLFQWPFLSQLEYLMDHFSNLMSFSLMDKLTNAVTCKSYLIFLYFEVTNKKNAVKKVLLDAKNTSIDYGGIQQAICWAWLPLLIAHFGDKSEHVILSSILATIPEMEDLCPTSHPIILVKGTWFESKHFYVLIEKKLSYTFTDPLSAVGILFAMHYVMNMQYDQNVFATLNFIQRYMVDYNPENVKKKTKGKKAGTVVCPRVLTLIRELNSYNSNSV</sequence>
<dbReference type="Proteomes" id="UP001652625">
    <property type="component" value="Chromosome 10"/>
</dbReference>
<reference evidence="2" key="1">
    <citation type="submission" date="2025-08" db="UniProtKB">
        <authorList>
            <consortium name="RefSeq"/>
        </authorList>
    </citation>
    <scope>IDENTIFICATION</scope>
</reference>
<dbReference type="GeneID" id="136086618"/>
<keyword evidence="1" id="KW-1185">Reference proteome</keyword>
<protein>
    <submittedName>
        <fullName evidence="2">Uncharacterized protein LOC136086618</fullName>
    </submittedName>
</protein>
<proteinExistence type="predicted"/>
<dbReference type="PANTHER" id="PTHR31025:SF22">
    <property type="entry name" value="IP13529P"/>
    <property type="match status" value="1"/>
</dbReference>
<evidence type="ECO:0000313" key="2">
    <source>
        <dbReference type="RefSeq" id="XP_065664910.1"/>
    </source>
</evidence>
<name>A0ABM4CSM6_HYDVU</name>
<organism evidence="1 2">
    <name type="scientific">Hydra vulgaris</name>
    <name type="common">Hydra</name>
    <name type="synonym">Hydra attenuata</name>
    <dbReference type="NCBI Taxonomy" id="6087"/>
    <lineage>
        <taxon>Eukaryota</taxon>
        <taxon>Metazoa</taxon>
        <taxon>Cnidaria</taxon>
        <taxon>Hydrozoa</taxon>
        <taxon>Hydroidolina</taxon>
        <taxon>Anthoathecata</taxon>
        <taxon>Aplanulata</taxon>
        <taxon>Hydridae</taxon>
        <taxon>Hydra</taxon>
    </lineage>
</organism>
<evidence type="ECO:0000313" key="1">
    <source>
        <dbReference type="Proteomes" id="UP001652625"/>
    </source>
</evidence>
<dbReference type="PANTHER" id="PTHR31025">
    <property type="entry name" value="SI:CH211-196P9.1-RELATED"/>
    <property type="match status" value="1"/>
</dbReference>